<organism evidence="1 2">
    <name type="scientific">Diploptera punctata</name>
    <name type="common">Pacific beetle cockroach</name>
    <dbReference type="NCBI Taxonomy" id="6984"/>
    <lineage>
        <taxon>Eukaryota</taxon>
        <taxon>Metazoa</taxon>
        <taxon>Ecdysozoa</taxon>
        <taxon>Arthropoda</taxon>
        <taxon>Hexapoda</taxon>
        <taxon>Insecta</taxon>
        <taxon>Pterygota</taxon>
        <taxon>Neoptera</taxon>
        <taxon>Polyneoptera</taxon>
        <taxon>Dictyoptera</taxon>
        <taxon>Blattodea</taxon>
        <taxon>Blaberoidea</taxon>
        <taxon>Blaberidae</taxon>
        <taxon>Diplopterinae</taxon>
        <taxon>Diploptera</taxon>
    </lineage>
</organism>
<proteinExistence type="predicted"/>
<dbReference type="EMBL" id="JASPKZ010001209">
    <property type="protein sequence ID" value="KAJ9598559.1"/>
    <property type="molecule type" value="Genomic_DNA"/>
</dbReference>
<dbReference type="AlphaFoldDB" id="A0AAD8EQN9"/>
<accession>A0AAD8EQN9</accession>
<gene>
    <name evidence="1" type="ORF">L9F63_010762</name>
</gene>
<evidence type="ECO:0000313" key="2">
    <source>
        <dbReference type="Proteomes" id="UP001233999"/>
    </source>
</evidence>
<evidence type="ECO:0000313" key="1">
    <source>
        <dbReference type="EMBL" id="KAJ9598559.1"/>
    </source>
</evidence>
<name>A0AAD8EQN9_DIPPU</name>
<dbReference type="Proteomes" id="UP001233999">
    <property type="component" value="Unassembled WGS sequence"/>
</dbReference>
<sequence>MAEFKLKFKFWSSFQSLAKCYTHSGAIQFYRIHQFRSMLFGRRVYSFAKHGRLVLRWQMSSSSKLPVSVCHRAASTGVLSSGDTVQNRLSSHYK</sequence>
<reference evidence="1" key="1">
    <citation type="journal article" date="2023" name="IScience">
        <title>Live-bearing cockroach genome reveals convergent evolutionary mechanisms linked to viviparity in insects and beyond.</title>
        <authorList>
            <person name="Fouks B."/>
            <person name="Harrison M.C."/>
            <person name="Mikhailova A.A."/>
            <person name="Marchal E."/>
            <person name="English S."/>
            <person name="Carruthers M."/>
            <person name="Jennings E.C."/>
            <person name="Chiamaka E.L."/>
            <person name="Frigard R.A."/>
            <person name="Pippel M."/>
            <person name="Attardo G.M."/>
            <person name="Benoit J.B."/>
            <person name="Bornberg-Bauer E."/>
            <person name="Tobe S.S."/>
        </authorList>
    </citation>
    <scope>NUCLEOTIDE SEQUENCE</scope>
    <source>
        <strain evidence="1">Stay&amp;Tobe</strain>
    </source>
</reference>
<comment type="caution">
    <text evidence="1">The sequence shown here is derived from an EMBL/GenBank/DDBJ whole genome shotgun (WGS) entry which is preliminary data.</text>
</comment>
<reference evidence="1" key="2">
    <citation type="submission" date="2023-05" db="EMBL/GenBank/DDBJ databases">
        <authorList>
            <person name="Fouks B."/>
        </authorList>
    </citation>
    <scope>NUCLEOTIDE SEQUENCE</scope>
    <source>
        <strain evidence="1">Stay&amp;Tobe</strain>
        <tissue evidence="1">Testes</tissue>
    </source>
</reference>
<keyword evidence="2" id="KW-1185">Reference proteome</keyword>
<protein>
    <submittedName>
        <fullName evidence="1">Uncharacterized protein</fullName>
    </submittedName>
</protein>
<feature type="non-terminal residue" evidence="1">
    <location>
        <position position="94"/>
    </location>
</feature>